<evidence type="ECO:0000313" key="1">
    <source>
        <dbReference type="EMBL" id="KIL55021.1"/>
    </source>
</evidence>
<dbReference type="InParanoid" id="A0A0C2WEP1"/>
<accession>A0A0C2WEP1</accession>
<proteinExistence type="predicted"/>
<dbReference type="EMBL" id="KN818579">
    <property type="protein sequence ID" value="KIL55021.1"/>
    <property type="molecule type" value="Genomic_DNA"/>
</dbReference>
<keyword evidence="2" id="KW-1185">Reference proteome</keyword>
<protein>
    <submittedName>
        <fullName evidence="1">Uncharacterized protein</fullName>
    </submittedName>
</protein>
<dbReference type="Proteomes" id="UP000054549">
    <property type="component" value="Unassembled WGS sequence"/>
</dbReference>
<organism evidence="1 2">
    <name type="scientific">Amanita muscaria (strain Koide BX008)</name>
    <dbReference type="NCBI Taxonomy" id="946122"/>
    <lineage>
        <taxon>Eukaryota</taxon>
        <taxon>Fungi</taxon>
        <taxon>Dikarya</taxon>
        <taxon>Basidiomycota</taxon>
        <taxon>Agaricomycotina</taxon>
        <taxon>Agaricomycetes</taxon>
        <taxon>Agaricomycetidae</taxon>
        <taxon>Agaricales</taxon>
        <taxon>Pluteineae</taxon>
        <taxon>Amanitaceae</taxon>
        <taxon>Amanita</taxon>
    </lineage>
</organism>
<reference evidence="1 2" key="1">
    <citation type="submission" date="2014-04" db="EMBL/GenBank/DDBJ databases">
        <title>Evolutionary Origins and Diversification of the Mycorrhizal Mutualists.</title>
        <authorList>
            <consortium name="DOE Joint Genome Institute"/>
            <consortium name="Mycorrhizal Genomics Consortium"/>
            <person name="Kohler A."/>
            <person name="Kuo A."/>
            <person name="Nagy L.G."/>
            <person name="Floudas D."/>
            <person name="Copeland A."/>
            <person name="Barry K.W."/>
            <person name="Cichocki N."/>
            <person name="Veneault-Fourrey C."/>
            <person name="LaButti K."/>
            <person name="Lindquist E.A."/>
            <person name="Lipzen A."/>
            <person name="Lundell T."/>
            <person name="Morin E."/>
            <person name="Murat C."/>
            <person name="Riley R."/>
            <person name="Ohm R."/>
            <person name="Sun H."/>
            <person name="Tunlid A."/>
            <person name="Henrissat B."/>
            <person name="Grigoriev I.V."/>
            <person name="Hibbett D.S."/>
            <person name="Martin F."/>
        </authorList>
    </citation>
    <scope>NUCLEOTIDE SEQUENCE [LARGE SCALE GENOMIC DNA]</scope>
    <source>
        <strain evidence="1 2">Koide BX008</strain>
    </source>
</reference>
<evidence type="ECO:0000313" key="2">
    <source>
        <dbReference type="Proteomes" id="UP000054549"/>
    </source>
</evidence>
<sequence>MATPFSSVTDSDTFMTDSSNGLNGVAASMHAPQVSPSGPLPPTAGAVNPVLQLLERLTSADSYPVSRGATGLTMLCSRASHASHVNQAPKTYLRRSLILRLDCMCRY</sequence>
<dbReference type="HOGENOM" id="CLU_2209357_0_0_1"/>
<dbReference type="AlphaFoldDB" id="A0A0C2WEP1"/>
<gene>
    <name evidence="1" type="ORF">M378DRAFT_658810</name>
</gene>
<name>A0A0C2WEP1_AMAMK</name>